<dbReference type="InterPro" id="IPR011990">
    <property type="entry name" value="TPR-like_helical_dom_sf"/>
</dbReference>
<sequence length="521" mass="58774">MKYLIHIFLTLIVAFQFSCSSGFEELNDNPNVPKYWDISPVNLLEETIFSGADGMRYRTWLFTGELIQYTVSGTSNNAYHRYVIGNSVMASTWNSLLVWAANADHMRQLARLDGKKDVNTEAIALTLRTLFMSNATDIFGDIPCSEAFRSLPYYDEDNNYVEETTLFPVFDKQQDIYKQLFATLEKANNLFDVNQSIKTPSKDLIYGGNIAKWKKFNNSLYLRLLMRLSNRSDLKMTVSGDGTQELTVFEKINEILNDPIKYPIFTSNADNATIFYSGITPFINSFGDQTDGAFNGRNAAEQIVSMMDEQNDPRISTYFVQRGGAWKGVASGAGSQDTDSDNSARLNKSVLGGYTSPYSLMKYDEVLFILCEAAKLGAIPGGDDTASGYYRNAITESIKYWVSVDPNKAGITDEAITNFIDNYAPYDGRLENILNQKYIAMFWVGYEAWHDYRRTGFPKLNIGVGTFNDHILPMRFEYPINTAKTNPDNYQVAVDRLKADYGGGDDMRTPVWWSRAAAAIK</sequence>
<dbReference type="EMBL" id="VSSQ01000358">
    <property type="protein sequence ID" value="MPL92433.1"/>
    <property type="molecule type" value="Genomic_DNA"/>
</dbReference>
<dbReference type="Pfam" id="PF12771">
    <property type="entry name" value="SusD-like_2"/>
    <property type="match status" value="1"/>
</dbReference>
<evidence type="ECO:0008006" key="2">
    <source>
        <dbReference type="Google" id="ProtNLM"/>
    </source>
</evidence>
<name>A0A644VPQ5_9ZZZZ</name>
<dbReference type="Gene3D" id="1.25.40.390">
    <property type="match status" value="1"/>
</dbReference>
<dbReference type="AlphaFoldDB" id="A0A644VPQ5"/>
<dbReference type="InterPro" id="IPR041662">
    <property type="entry name" value="SusD-like_2"/>
</dbReference>
<protein>
    <recommendedName>
        <fullName evidence="2">SusD/RagB family nutrient-binding outer membrane lipoprotein</fullName>
    </recommendedName>
</protein>
<proteinExistence type="predicted"/>
<accession>A0A644VPQ5</accession>
<gene>
    <name evidence="1" type="ORF">SDC9_38534</name>
</gene>
<organism evidence="1">
    <name type="scientific">bioreactor metagenome</name>
    <dbReference type="NCBI Taxonomy" id="1076179"/>
    <lineage>
        <taxon>unclassified sequences</taxon>
        <taxon>metagenomes</taxon>
        <taxon>ecological metagenomes</taxon>
    </lineage>
</organism>
<reference evidence="1" key="1">
    <citation type="submission" date="2019-08" db="EMBL/GenBank/DDBJ databases">
        <authorList>
            <person name="Kucharzyk K."/>
            <person name="Murdoch R.W."/>
            <person name="Higgins S."/>
            <person name="Loffler F."/>
        </authorList>
    </citation>
    <scope>NUCLEOTIDE SEQUENCE</scope>
</reference>
<comment type="caution">
    <text evidence="1">The sequence shown here is derived from an EMBL/GenBank/DDBJ whole genome shotgun (WGS) entry which is preliminary data.</text>
</comment>
<dbReference type="SUPFAM" id="SSF48452">
    <property type="entry name" value="TPR-like"/>
    <property type="match status" value="1"/>
</dbReference>
<evidence type="ECO:0000313" key="1">
    <source>
        <dbReference type="EMBL" id="MPL92433.1"/>
    </source>
</evidence>